<proteinExistence type="inferred from homology"/>
<comment type="subcellular location">
    <subcellularLocation>
        <location evidence="1">Mitochondrion</location>
    </subcellularLocation>
</comment>
<dbReference type="AlphaFoldDB" id="A0A7I8XLK7"/>
<keyword evidence="3" id="KW-0479">Metal-binding</keyword>
<evidence type="ECO:0000313" key="13">
    <source>
        <dbReference type="Proteomes" id="UP000659654"/>
    </source>
</evidence>
<dbReference type="EMBL" id="CAJFDI010000001">
    <property type="protein sequence ID" value="CAD5210390.1"/>
    <property type="molecule type" value="Genomic_DNA"/>
</dbReference>
<name>A0A7I8XLK7_BURXY</name>
<keyword evidence="4" id="KW-0408">Iron</keyword>
<accession>A0A7I8XLK7</accession>
<dbReference type="Proteomes" id="UP000659654">
    <property type="component" value="Unassembled WGS sequence"/>
</dbReference>
<evidence type="ECO:0000256" key="5">
    <source>
        <dbReference type="ARBA" id="ARBA00023128"/>
    </source>
</evidence>
<evidence type="ECO:0000256" key="4">
    <source>
        <dbReference type="ARBA" id="ARBA00023004"/>
    </source>
</evidence>
<dbReference type="InterPro" id="IPR035903">
    <property type="entry name" value="HesB-like_dom_sf"/>
</dbReference>
<dbReference type="SUPFAM" id="SSF89360">
    <property type="entry name" value="HesB-like domain"/>
    <property type="match status" value="1"/>
</dbReference>
<comment type="function">
    <text evidence="6">Involved in the maturation of mitochondrial 4Fe-4S proteins functioning late in the iron-sulfur cluster assembly pathway. May be involved in the binding of an intermediate of Fe/S cluster assembly.</text>
</comment>
<feature type="compositionally biased region" description="Low complexity" evidence="10">
    <location>
        <begin position="482"/>
        <end position="497"/>
    </location>
</feature>
<dbReference type="PANTHER" id="PTHR43011:SF1">
    <property type="entry name" value="IRON-SULFUR CLUSTER ASSEMBLY 2 HOMOLOG, MITOCHONDRIAL"/>
    <property type="match status" value="1"/>
</dbReference>
<protein>
    <recommendedName>
        <fullName evidence="7">Iron-sulfur cluster assembly 2 homolog, mitochondrial</fullName>
    </recommendedName>
    <alternativeName>
        <fullName evidence="8">HESB-like domain-containing protein 1</fullName>
    </alternativeName>
</protein>
<dbReference type="Gene3D" id="1.25.40.10">
    <property type="entry name" value="Tetratricopeptide repeat domain"/>
    <property type="match status" value="2"/>
</dbReference>
<keyword evidence="13" id="KW-1185">Reference proteome</keyword>
<evidence type="ECO:0000256" key="10">
    <source>
        <dbReference type="SAM" id="MobiDB-lite"/>
    </source>
</evidence>
<evidence type="ECO:0000256" key="2">
    <source>
        <dbReference type="ARBA" id="ARBA00006718"/>
    </source>
</evidence>
<dbReference type="Proteomes" id="UP000582659">
    <property type="component" value="Unassembled WGS sequence"/>
</dbReference>
<dbReference type="SUPFAM" id="SSF48452">
    <property type="entry name" value="TPR-like"/>
    <property type="match status" value="1"/>
</dbReference>
<feature type="domain" description="Core" evidence="11">
    <location>
        <begin position="24"/>
        <end position="121"/>
    </location>
</feature>
<dbReference type="SMR" id="A0A7I8XLK7"/>
<dbReference type="InterPro" id="IPR019734">
    <property type="entry name" value="TPR_rpt"/>
</dbReference>
<feature type="region of interest" description="Disordered" evidence="10">
    <location>
        <begin position="117"/>
        <end position="136"/>
    </location>
</feature>
<keyword evidence="5" id="KW-0496">Mitochondrion</keyword>
<organism evidence="12 13">
    <name type="scientific">Bursaphelenchus xylophilus</name>
    <name type="common">Pinewood nematode worm</name>
    <name type="synonym">Aphelenchoides xylophilus</name>
    <dbReference type="NCBI Taxonomy" id="6326"/>
    <lineage>
        <taxon>Eukaryota</taxon>
        <taxon>Metazoa</taxon>
        <taxon>Ecdysozoa</taxon>
        <taxon>Nematoda</taxon>
        <taxon>Chromadorea</taxon>
        <taxon>Rhabditida</taxon>
        <taxon>Tylenchina</taxon>
        <taxon>Tylenchomorpha</taxon>
        <taxon>Aphelenchoidea</taxon>
        <taxon>Aphelenchoididae</taxon>
        <taxon>Bursaphelenchus</taxon>
    </lineage>
</organism>
<dbReference type="GO" id="GO:0120510">
    <property type="term" value="C:mitochondrial [4Fe-4S] assembly complex"/>
    <property type="evidence" value="ECO:0007669"/>
    <property type="project" value="UniProtKB-ARBA"/>
</dbReference>
<evidence type="ECO:0000256" key="7">
    <source>
        <dbReference type="ARBA" id="ARBA00073313"/>
    </source>
</evidence>
<dbReference type="GO" id="GO:0005506">
    <property type="term" value="F:iron ion binding"/>
    <property type="evidence" value="ECO:0007669"/>
    <property type="project" value="TreeGrafter"/>
</dbReference>
<dbReference type="GO" id="GO:0051539">
    <property type="term" value="F:4 iron, 4 sulfur cluster binding"/>
    <property type="evidence" value="ECO:0007669"/>
    <property type="project" value="TreeGrafter"/>
</dbReference>
<dbReference type="InterPro" id="IPR000361">
    <property type="entry name" value="ATAP_core_dom"/>
</dbReference>
<dbReference type="GO" id="GO:0016226">
    <property type="term" value="P:iron-sulfur cluster assembly"/>
    <property type="evidence" value="ECO:0007669"/>
    <property type="project" value="InterPro"/>
</dbReference>
<comment type="caution">
    <text evidence="12">The sequence shown here is derived from an EMBL/GenBank/DDBJ whole genome shotgun (WGS) entry which is preliminary data.</text>
</comment>
<gene>
    <name evidence="12" type="ORF">BXYJ_LOCUS1911</name>
</gene>
<evidence type="ECO:0000256" key="6">
    <source>
        <dbReference type="ARBA" id="ARBA00057540"/>
    </source>
</evidence>
<dbReference type="Gene3D" id="2.60.300.12">
    <property type="entry name" value="HesB-like domain"/>
    <property type="match status" value="1"/>
</dbReference>
<reference evidence="12" key="1">
    <citation type="submission" date="2020-09" db="EMBL/GenBank/DDBJ databases">
        <authorList>
            <person name="Kikuchi T."/>
        </authorList>
    </citation>
    <scope>NUCLEOTIDE SEQUENCE</scope>
    <source>
        <strain evidence="12">Ka4C1</strain>
    </source>
</reference>
<feature type="region of interest" description="Disordered" evidence="10">
    <location>
        <begin position="467"/>
        <end position="510"/>
    </location>
</feature>
<evidence type="ECO:0000313" key="12">
    <source>
        <dbReference type="EMBL" id="CAD5210390.1"/>
    </source>
</evidence>
<dbReference type="Pfam" id="PF13181">
    <property type="entry name" value="TPR_8"/>
    <property type="match status" value="1"/>
</dbReference>
<comment type="similarity">
    <text evidence="2">Belongs to the HesB/IscA family.</text>
</comment>
<evidence type="ECO:0000256" key="1">
    <source>
        <dbReference type="ARBA" id="ARBA00004173"/>
    </source>
</evidence>
<dbReference type="GO" id="GO:0051537">
    <property type="term" value="F:2 iron, 2 sulfur cluster binding"/>
    <property type="evidence" value="ECO:0007669"/>
    <property type="project" value="TreeGrafter"/>
</dbReference>
<dbReference type="Pfam" id="PF13176">
    <property type="entry name" value="TPR_7"/>
    <property type="match status" value="1"/>
</dbReference>
<dbReference type="OrthoDB" id="5986190at2759"/>
<dbReference type="Pfam" id="PF01521">
    <property type="entry name" value="Fe-S_biosyn"/>
    <property type="match status" value="1"/>
</dbReference>
<dbReference type="InterPro" id="IPR011990">
    <property type="entry name" value="TPR-like_helical_dom_sf"/>
</dbReference>
<dbReference type="NCBIfam" id="TIGR00049">
    <property type="entry name" value="iron-sulfur cluster assembly accessory protein"/>
    <property type="match status" value="1"/>
</dbReference>
<evidence type="ECO:0000256" key="8">
    <source>
        <dbReference type="ARBA" id="ARBA00077082"/>
    </source>
</evidence>
<dbReference type="EMBL" id="CAJFCV020000001">
    <property type="protein sequence ID" value="CAG9086311.1"/>
    <property type="molecule type" value="Genomic_DNA"/>
</dbReference>
<dbReference type="PANTHER" id="PTHR43011">
    <property type="entry name" value="IRON-SULFUR CLUSTER ASSEMBLY 2 HOMOLOG, MITOCHONDRIAL"/>
    <property type="match status" value="1"/>
</dbReference>
<dbReference type="FunFam" id="2.60.300.12:FF:000006">
    <property type="entry name" value="Iron-sulfur cluster assembly 2 mitochondrial"/>
    <property type="match status" value="1"/>
</dbReference>
<comment type="subunit">
    <text evidence="9">Heterotetramer; forms a dimer of dimers with IBA57. Interacts with [2Fe-2S]-ISCA2 forming the heterodimer [2Fe- 2S]-ISCA2-IBA57 complex; [2Fe-2S] cluster binding is absolutely required to promote the complex formation.</text>
</comment>
<evidence type="ECO:0000256" key="9">
    <source>
        <dbReference type="ARBA" id="ARBA00093471"/>
    </source>
</evidence>
<evidence type="ECO:0000256" key="3">
    <source>
        <dbReference type="ARBA" id="ARBA00022723"/>
    </source>
</evidence>
<sequence>MFLRTVASTSRVVIRVLSTDPKALVITDRAVERLRKIAGEDEHLRISVEGGGCAGFEYKLSLDNATHEDDVIVEKHGARVVVDGMSLEFVKGSTIDFTEDLMRASFRITDNPLATQGCSCGSGSNKDGGRKSQSGSKYTATYTKPLLALSVVGAIKEVLFHDTVKLDDDPIKDKIKQSWLQRKYKNFDEAIRILEEVLEEVKAKGDNSIEVTRVLDELANTYYFKGDWDQALGHFKLVVQRLIQLHQKNESSPEFIGISLKMAEILANQGDLENAEIGYRHCITKQMAAMDNHLNKYFISKGALIESPYKIEDFGQEYSDPIILFAMCLQQFAHFIIDYRDDSRESEACESMDEVLKLTYHIYGPNHPQFFHILNNFGAACILRNRFETAKKYLKVGAEKILYAPDCSDILVGYYCNYAEALFHTGSFDEAVQYAEAAVRMSNSAPSEIQTYAQNFLKQMKADLRRARKEAGRRSGQPDPPGWFSWFWGSSSSASSPTKTQGTAAADVRT</sequence>
<evidence type="ECO:0000259" key="11">
    <source>
        <dbReference type="Pfam" id="PF01521"/>
    </source>
</evidence>
<dbReference type="InterPro" id="IPR016092">
    <property type="entry name" value="ATAP"/>
</dbReference>